<dbReference type="GO" id="GO:0005886">
    <property type="term" value="C:plasma membrane"/>
    <property type="evidence" value="ECO:0007669"/>
    <property type="project" value="UniProtKB-SubCell"/>
</dbReference>
<keyword evidence="2" id="KW-0472">Membrane</keyword>
<dbReference type="Pfam" id="PF02321">
    <property type="entry name" value="OEP"/>
    <property type="match status" value="2"/>
</dbReference>
<evidence type="ECO:0000313" key="3">
    <source>
        <dbReference type="EMBL" id="MBK0369733.1"/>
    </source>
</evidence>
<proteinExistence type="inferred from homology"/>
<comment type="subcellular location">
    <subcellularLocation>
        <location evidence="2">Cell membrane</location>
        <topology evidence="2">Lipid-anchor</topology>
    </subcellularLocation>
</comment>
<protein>
    <submittedName>
        <fullName evidence="3">TolC family protein</fullName>
    </submittedName>
</protein>
<evidence type="ECO:0000313" key="4">
    <source>
        <dbReference type="Proteomes" id="UP000609172"/>
    </source>
</evidence>
<dbReference type="PROSITE" id="PS51257">
    <property type="entry name" value="PROKAR_LIPOPROTEIN"/>
    <property type="match status" value="1"/>
</dbReference>
<evidence type="ECO:0000256" key="1">
    <source>
        <dbReference type="ARBA" id="ARBA00007613"/>
    </source>
</evidence>
<dbReference type="AlphaFoldDB" id="A0A934PNM1"/>
<keyword evidence="2" id="KW-0564">Palmitate</keyword>
<dbReference type="InterPro" id="IPR003423">
    <property type="entry name" value="OMP_efflux"/>
</dbReference>
<dbReference type="NCBIfam" id="TIGR01845">
    <property type="entry name" value="outer_NodT"/>
    <property type="match status" value="1"/>
</dbReference>
<dbReference type="Gene3D" id="2.20.200.10">
    <property type="entry name" value="Outer membrane efflux proteins (OEP)"/>
    <property type="match status" value="1"/>
</dbReference>
<name>A0A934PNM1_9FLAO</name>
<dbReference type="SUPFAM" id="SSF56954">
    <property type="entry name" value="Outer membrane efflux proteins (OEP)"/>
    <property type="match status" value="1"/>
</dbReference>
<comment type="caution">
    <text evidence="3">The sequence shown here is derived from an EMBL/GenBank/DDBJ whole genome shotgun (WGS) entry which is preliminary data.</text>
</comment>
<reference evidence="3" key="1">
    <citation type="submission" date="2020-12" db="EMBL/GenBank/DDBJ databases">
        <title>Bacterial novel species Flavobacterium sp. SE-1-e isolated from soil.</title>
        <authorList>
            <person name="Jung H.-Y."/>
        </authorList>
    </citation>
    <scope>NUCLEOTIDE SEQUENCE</scope>
    <source>
        <strain evidence="3">SE-1-e</strain>
    </source>
</reference>
<dbReference type="GO" id="GO:0015562">
    <property type="term" value="F:efflux transmembrane transporter activity"/>
    <property type="evidence" value="ECO:0007669"/>
    <property type="project" value="InterPro"/>
</dbReference>
<dbReference type="PANTHER" id="PTHR30203">
    <property type="entry name" value="OUTER MEMBRANE CATION EFFLUX PROTEIN"/>
    <property type="match status" value="1"/>
</dbReference>
<comment type="similarity">
    <text evidence="1 2">Belongs to the outer membrane factor (OMF) (TC 1.B.17) family.</text>
</comment>
<dbReference type="EMBL" id="JAEHFV010000002">
    <property type="protein sequence ID" value="MBK0369733.1"/>
    <property type="molecule type" value="Genomic_DNA"/>
</dbReference>
<gene>
    <name evidence="3" type="ORF">I5M07_07760</name>
</gene>
<accession>A0A934PNM1</accession>
<dbReference type="Proteomes" id="UP000609172">
    <property type="component" value="Unassembled WGS sequence"/>
</dbReference>
<keyword evidence="2" id="KW-1134">Transmembrane beta strand</keyword>
<dbReference type="InterPro" id="IPR010131">
    <property type="entry name" value="MdtP/NodT-like"/>
</dbReference>
<keyword evidence="2" id="KW-0812">Transmembrane</keyword>
<evidence type="ECO:0000256" key="2">
    <source>
        <dbReference type="RuleBase" id="RU362097"/>
    </source>
</evidence>
<dbReference type="RefSeq" id="WP_200105648.1">
    <property type="nucleotide sequence ID" value="NZ_JAEHFV010000002.1"/>
</dbReference>
<keyword evidence="4" id="KW-1185">Reference proteome</keyword>
<organism evidence="3 4">
    <name type="scientific">Flavobacterium agrisoli</name>
    <dbReference type="NCBI Taxonomy" id="2793066"/>
    <lineage>
        <taxon>Bacteria</taxon>
        <taxon>Pseudomonadati</taxon>
        <taxon>Bacteroidota</taxon>
        <taxon>Flavobacteriia</taxon>
        <taxon>Flavobacteriales</taxon>
        <taxon>Flavobacteriaceae</taxon>
        <taxon>Flavobacterium</taxon>
    </lineage>
</organism>
<keyword evidence="2" id="KW-0449">Lipoprotein</keyword>
<sequence>MQKPSKHNIQTFSAQFGKTLLVFSVLLAFSCRVKTPPKSEDLQEIAFTNFALPSTWKSAPTDAVINDTTAVAQNWLGDFNDPVLDSLVAEALRYNPDLLIGSSRIEQSEGYVALSKAALRPALNLLGRGGTNMAQDFSMGITGVLLSASWEIDLWGKLRNAKAASIANYDATVESYHAAQLSIAAAVVRNWYNAAEIYQELLLAQEMVKTNNQLADLAKKRFDIGIGNQIDYEIAKANLSSTNDGLQKMQLAYNNQIRALEILIGRYPGAELETTKNLAIIENEIPAGIPLQMLERRPDLKAAQKRFEAAFHKVEEAKANRLPNLKLTANFGELTSSFLNLKSDFENPVSGAGGIASFPIYQGGGIKASIAIRTSEQKQAVYEYSKVVLNAFNDVENALNSTQILLQREKFLSSAVTSSQKAFELEKQLYEVGKTDMRSVSQQQLSLYASKLTLLRVQNEKITQRVNLYLALGGSL</sequence>
<dbReference type="Gene3D" id="1.20.1600.10">
    <property type="entry name" value="Outer membrane efflux proteins (OEP)"/>
    <property type="match status" value="1"/>
</dbReference>